<dbReference type="Gene3D" id="3.10.120.10">
    <property type="entry name" value="Cytochrome b5-like heme/steroid binding domain"/>
    <property type="match status" value="2"/>
</dbReference>
<name>A0A367JSP0_RHIST</name>
<evidence type="ECO:0000256" key="2">
    <source>
        <dbReference type="ARBA" id="ARBA00022475"/>
    </source>
</evidence>
<dbReference type="GO" id="GO:0007015">
    <property type="term" value="P:actin filament organization"/>
    <property type="evidence" value="ECO:0007669"/>
    <property type="project" value="TreeGrafter"/>
</dbReference>
<evidence type="ECO:0000256" key="3">
    <source>
        <dbReference type="ARBA" id="ARBA00022679"/>
    </source>
</evidence>
<dbReference type="PROSITE" id="PS50255">
    <property type="entry name" value="CYTOCHROME_B5_2"/>
    <property type="match status" value="1"/>
</dbReference>
<dbReference type="PANTHER" id="PTHR13140:SF550">
    <property type="entry name" value="MYOSIN-IIIB ISOFORM X1"/>
    <property type="match status" value="1"/>
</dbReference>
<keyword evidence="2" id="KW-1003">Cell membrane</keyword>
<dbReference type="PANTHER" id="PTHR13140">
    <property type="entry name" value="MYOSIN"/>
    <property type="match status" value="1"/>
</dbReference>
<dbReference type="GO" id="GO:0016020">
    <property type="term" value="C:membrane"/>
    <property type="evidence" value="ECO:0007669"/>
    <property type="project" value="TreeGrafter"/>
</dbReference>
<dbReference type="SUPFAM" id="SSF52540">
    <property type="entry name" value="P-loop containing nucleoside triphosphate hydrolases"/>
    <property type="match status" value="1"/>
</dbReference>
<evidence type="ECO:0000313" key="13">
    <source>
        <dbReference type="EMBL" id="RCH92938.1"/>
    </source>
</evidence>
<evidence type="ECO:0000256" key="7">
    <source>
        <dbReference type="ARBA" id="ARBA00023175"/>
    </source>
</evidence>
<keyword evidence="3" id="KW-0808">Transferase</keyword>
<evidence type="ECO:0000313" key="14">
    <source>
        <dbReference type="Proteomes" id="UP000253551"/>
    </source>
</evidence>
<dbReference type="InterPro" id="IPR027417">
    <property type="entry name" value="P-loop_NTPase"/>
</dbReference>
<dbReference type="Gene3D" id="1.20.120.720">
    <property type="entry name" value="Myosin VI head, motor domain, U50 subdomain"/>
    <property type="match status" value="1"/>
</dbReference>
<dbReference type="AlphaFoldDB" id="A0A367JSP0"/>
<keyword evidence="5 9" id="KW-0067">ATP-binding</keyword>
<evidence type="ECO:0000256" key="6">
    <source>
        <dbReference type="ARBA" id="ARBA00023123"/>
    </source>
</evidence>
<evidence type="ECO:0000256" key="10">
    <source>
        <dbReference type="SAM" id="Phobius"/>
    </source>
</evidence>
<evidence type="ECO:0008006" key="15">
    <source>
        <dbReference type="Google" id="ProtNLM"/>
    </source>
</evidence>
<sequence>IIQLSGIQNADTISENAILQLLLDRFKNDQPYTQLGNSKIIVVNPLKPLELLNNATLEAYGQHGYKDALSHRYGTPEPHVYEMATRVYLLTRRRPENHAILLSGMSGSGKSTTHYHLLKELLYLSTHTRKEEKIQQEILGVHTILRSFGIAASAHNETASCLGQFQVLQFNERGRIIGSSVSIFLLDKHRISRPELQQYDAFYQLVAGTTSDEKQALHMTHQNFHYLNQHRDMQQDGINFEELKLALGVCGFKTKTIAQMCQLLATILHLGNVQFADGSKTPSNANTTLVSNTSIGNNGNNGKESCRIKNKDTLVLVAAALGIAVDRLETALTHKLKLVDNEFCTAFMTKEAAIQQRDALAHTLYTALVLWITSVLNQKMNAALDESKTVRTISILDVTGFHLSITMQHQANFYDLCANYISEQLRAYIFDRQINTNTVTNADYVKDGVWRYAVPSQIKSINPSLEFYHGTNKNRFALIPLLNQESKRLEKHATDATDKRLLSTLFQNKNENQSSSDYIALMDPSAPSSSFVIQHFDCLVDIHYSVDGFLESNIDAISPDFIDLFKHHCTNDFVHDLFDTKALTGWVTDTHSRDKETVTKAQLPIWPGFFKSLDTQHISQELERNKSKRKKKITSITSNTQTVMDQLVYGMERLKKTLNGCKLLEIIHVCPNNMQKSDFFDLDFVGQQIKVLQVSEMATQIAHLDTLLDYTPKQLVLRYQSLIRLPKFDLDELFEDEDEYEQSLIARDWIAQWIKQMQWNDKQIRFGQSRVWLSFDLWRNLENQARSMEKETRLTEKQKVAPPSTIDLDQELNEEEYIAAQREAARIRTNERAMLNDPWYTKIHEDDLMSDMTLEDSYSETATHTDPYYSRRSDWGLDSIKLAEGFGPNLDMSKMMENYSVQADVQVEEVSITGIRRWWSRFVLLMTWWAPSFTLKHLGKMSRQDIQMAWREKVTLCLLIFLFSAAIIFFIVGLSPVVCPGTDTLYTSEDVFTHQAMDNFWISVRGKVYDATSFVSTDHGTPVHMGSKLNMNILAGHDLSYTFPPPLSIACTGLVSDPALSIVPNETIALGPFIHVSGPQQLEAGLDKLKDPYWLNKYFGSTMALYRKGDIVISMKQIKDDFVGWGRLIATIDDRVYDITDYMNTARRYPVDVPGVPNYHFLDPSVEALFTKFGGKDVTAEWNKYSRAMTEEVRRRNKACLDN</sequence>
<feature type="non-terminal residue" evidence="13">
    <location>
        <position position="1"/>
    </location>
</feature>
<accession>A0A367JSP0</accession>
<dbReference type="GO" id="GO:0051015">
    <property type="term" value="F:actin filament binding"/>
    <property type="evidence" value="ECO:0007669"/>
    <property type="project" value="TreeGrafter"/>
</dbReference>
<feature type="binding site" evidence="9">
    <location>
        <begin position="104"/>
        <end position="111"/>
    </location>
    <ligand>
        <name>ATP</name>
        <dbReference type="ChEBI" id="CHEBI:30616"/>
    </ligand>
</feature>
<dbReference type="Gene3D" id="3.40.850.10">
    <property type="entry name" value="Kinesin motor domain"/>
    <property type="match status" value="1"/>
</dbReference>
<dbReference type="Pfam" id="PF00063">
    <property type="entry name" value="Myosin_head"/>
    <property type="match status" value="1"/>
</dbReference>
<dbReference type="Gene3D" id="1.20.58.530">
    <property type="match status" value="1"/>
</dbReference>
<dbReference type="SMART" id="SM00242">
    <property type="entry name" value="MYSc"/>
    <property type="match status" value="1"/>
</dbReference>
<dbReference type="Pfam" id="PF00173">
    <property type="entry name" value="Cyt-b5"/>
    <property type="match status" value="1"/>
</dbReference>
<feature type="transmembrane region" description="Helical" evidence="10">
    <location>
        <begin position="918"/>
        <end position="935"/>
    </location>
</feature>
<keyword evidence="6 9" id="KW-0518">Myosin</keyword>
<dbReference type="GO" id="GO:0016740">
    <property type="term" value="F:transferase activity"/>
    <property type="evidence" value="ECO:0007669"/>
    <property type="project" value="UniProtKB-KW"/>
</dbReference>
<dbReference type="InterPro" id="IPR036400">
    <property type="entry name" value="Cyt_B5-like_heme/steroid_sf"/>
</dbReference>
<dbReference type="InterPro" id="IPR001199">
    <property type="entry name" value="Cyt_B5-like_heme/steroid-bd"/>
</dbReference>
<protein>
    <recommendedName>
        <fullName evidence="15">Myosin motor domain-containing protein</fullName>
    </recommendedName>
</protein>
<evidence type="ECO:0000256" key="9">
    <source>
        <dbReference type="PROSITE-ProRule" id="PRU00782"/>
    </source>
</evidence>
<dbReference type="GO" id="GO:0000146">
    <property type="term" value="F:microfilament motor activity"/>
    <property type="evidence" value="ECO:0007669"/>
    <property type="project" value="TreeGrafter"/>
</dbReference>
<feature type="transmembrane region" description="Helical" evidence="10">
    <location>
        <begin position="956"/>
        <end position="978"/>
    </location>
</feature>
<keyword evidence="10" id="KW-0812">Transmembrane</keyword>
<dbReference type="PROSITE" id="PS51456">
    <property type="entry name" value="MYOSIN_MOTOR"/>
    <property type="match status" value="1"/>
</dbReference>
<evidence type="ECO:0000256" key="8">
    <source>
        <dbReference type="ARBA" id="ARBA00023203"/>
    </source>
</evidence>
<dbReference type="OrthoDB" id="370884at2759"/>
<dbReference type="GO" id="GO:0016459">
    <property type="term" value="C:myosin complex"/>
    <property type="evidence" value="ECO:0007669"/>
    <property type="project" value="UniProtKB-KW"/>
</dbReference>
<dbReference type="Gene3D" id="1.10.10.820">
    <property type="match status" value="1"/>
</dbReference>
<keyword evidence="7 9" id="KW-0505">Motor protein</keyword>
<proteinExistence type="inferred from homology"/>
<gene>
    <name evidence="13" type="ORF">CU098_000513</name>
</gene>
<dbReference type="SUPFAM" id="SSF55856">
    <property type="entry name" value="Cytochrome b5-like heme/steroid binding domain"/>
    <property type="match status" value="1"/>
</dbReference>
<comment type="caution">
    <text evidence="13">The sequence shown here is derived from an EMBL/GenBank/DDBJ whole genome shotgun (WGS) entry which is preliminary data.</text>
</comment>
<comment type="caution">
    <text evidence="9">Lacks conserved residue(s) required for the propagation of feature annotation.</text>
</comment>
<dbReference type="EMBL" id="PJQM01002767">
    <property type="protein sequence ID" value="RCH92938.1"/>
    <property type="molecule type" value="Genomic_DNA"/>
</dbReference>
<dbReference type="Proteomes" id="UP000253551">
    <property type="component" value="Unassembled WGS sequence"/>
</dbReference>
<dbReference type="STRING" id="4846.A0A367JSP0"/>
<evidence type="ECO:0000256" key="1">
    <source>
        <dbReference type="ARBA" id="ARBA00004127"/>
    </source>
</evidence>
<keyword evidence="10" id="KW-1133">Transmembrane helix</keyword>
<feature type="domain" description="Cytochrome b5 heme-binding" evidence="11">
    <location>
        <begin position="983"/>
        <end position="1074"/>
    </location>
</feature>
<dbReference type="InterPro" id="IPR001609">
    <property type="entry name" value="Myosin_head_motor_dom-like"/>
</dbReference>
<dbReference type="GO" id="GO:0012505">
    <property type="term" value="C:endomembrane system"/>
    <property type="evidence" value="ECO:0007669"/>
    <property type="project" value="UniProtKB-SubCell"/>
</dbReference>
<evidence type="ECO:0000256" key="4">
    <source>
        <dbReference type="ARBA" id="ARBA00022741"/>
    </source>
</evidence>
<dbReference type="GO" id="GO:0005737">
    <property type="term" value="C:cytoplasm"/>
    <property type="evidence" value="ECO:0007669"/>
    <property type="project" value="TreeGrafter"/>
</dbReference>
<evidence type="ECO:0000259" key="11">
    <source>
        <dbReference type="PROSITE" id="PS50255"/>
    </source>
</evidence>
<reference evidence="13 14" key="1">
    <citation type="journal article" date="2018" name="G3 (Bethesda)">
        <title>Phylogenetic and Phylogenomic Definition of Rhizopus Species.</title>
        <authorList>
            <person name="Gryganskyi A.P."/>
            <person name="Golan J."/>
            <person name="Dolatabadi S."/>
            <person name="Mondo S."/>
            <person name="Robb S."/>
            <person name="Idnurm A."/>
            <person name="Muszewska A."/>
            <person name="Steczkiewicz K."/>
            <person name="Masonjones S."/>
            <person name="Liao H.L."/>
            <person name="Gajdeczka M.T."/>
            <person name="Anike F."/>
            <person name="Vuek A."/>
            <person name="Anishchenko I.M."/>
            <person name="Voigt K."/>
            <person name="de Hoog G.S."/>
            <person name="Smith M.E."/>
            <person name="Heitman J."/>
            <person name="Vilgalys R."/>
            <person name="Stajich J.E."/>
        </authorList>
    </citation>
    <scope>NUCLEOTIDE SEQUENCE [LARGE SCALE GENOMIC DNA]</scope>
    <source>
        <strain evidence="13 14">LSU 92-RS-03</strain>
    </source>
</reference>
<keyword evidence="8 9" id="KW-0009">Actin-binding</keyword>
<evidence type="ECO:0000259" key="12">
    <source>
        <dbReference type="PROSITE" id="PS51456"/>
    </source>
</evidence>
<keyword evidence="14" id="KW-1185">Reference proteome</keyword>
<comment type="subcellular location">
    <subcellularLocation>
        <location evidence="1">Endomembrane system</location>
        <topology evidence="1">Multi-pass membrane protein</topology>
    </subcellularLocation>
</comment>
<feature type="non-terminal residue" evidence="13">
    <location>
        <position position="1203"/>
    </location>
</feature>
<evidence type="ECO:0000256" key="5">
    <source>
        <dbReference type="ARBA" id="ARBA00022840"/>
    </source>
</evidence>
<keyword evidence="4 9" id="KW-0547">Nucleotide-binding</keyword>
<dbReference type="InterPro" id="IPR036961">
    <property type="entry name" value="Kinesin_motor_dom_sf"/>
</dbReference>
<comment type="similarity">
    <text evidence="9">Belongs to the TRAFAC class myosin-kinesin ATPase superfamily. Myosin family.</text>
</comment>
<organism evidence="13 14">
    <name type="scientific">Rhizopus stolonifer</name>
    <name type="common">Rhizopus nigricans</name>
    <dbReference type="NCBI Taxonomy" id="4846"/>
    <lineage>
        <taxon>Eukaryota</taxon>
        <taxon>Fungi</taxon>
        <taxon>Fungi incertae sedis</taxon>
        <taxon>Mucoromycota</taxon>
        <taxon>Mucoromycotina</taxon>
        <taxon>Mucoromycetes</taxon>
        <taxon>Mucorales</taxon>
        <taxon>Mucorineae</taxon>
        <taxon>Rhizopodaceae</taxon>
        <taxon>Rhizopus</taxon>
    </lineage>
</organism>
<keyword evidence="10" id="KW-0472">Membrane</keyword>
<dbReference type="PRINTS" id="PR00193">
    <property type="entry name" value="MYOSINHEAVY"/>
</dbReference>
<feature type="domain" description="Myosin motor" evidence="12">
    <location>
        <begin position="2"/>
        <end position="401"/>
    </location>
</feature>
<dbReference type="GO" id="GO:0005524">
    <property type="term" value="F:ATP binding"/>
    <property type="evidence" value="ECO:0007669"/>
    <property type="project" value="UniProtKB-UniRule"/>
</dbReference>